<feature type="region of interest" description="Disordered" evidence="1">
    <location>
        <begin position="382"/>
        <end position="413"/>
    </location>
</feature>
<evidence type="ECO:0000313" key="3">
    <source>
        <dbReference type="Proteomes" id="UP001202328"/>
    </source>
</evidence>
<evidence type="ECO:0008006" key="4">
    <source>
        <dbReference type="Google" id="ProtNLM"/>
    </source>
</evidence>
<proteinExistence type="predicted"/>
<dbReference type="AlphaFoldDB" id="A0AAD4XAP2"/>
<comment type="caution">
    <text evidence="2">The sequence shown here is derived from an EMBL/GenBank/DDBJ whole genome shotgun (WGS) entry which is preliminary data.</text>
</comment>
<evidence type="ECO:0000313" key="2">
    <source>
        <dbReference type="EMBL" id="KAI3877997.1"/>
    </source>
</evidence>
<feature type="non-terminal residue" evidence="2">
    <location>
        <position position="558"/>
    </location>
</feature>
<feature type="region of interest" description="Disordered" evidence="1">
    <location>
        <begin position="431"/>
        <end position="460"/>
    </location>
</feature>
<organism evidence="2 3">
    <name type="scientific">Papaver atlanticum</name>
    <dbReference type="NCBI Taxonomy" id="357466"/>
    <lineage>
        <taxon>Eukaryota</taxon>
        <taxon>Viridiplantae</taxon>
        <taxon>Streptophyta</taxon>
        <taxon>Embryophyta</taxon>
        <taxon>Tracheophyta</taxon>
        <taxon>Spermatophyta</taxon>
        <taxon>Magnoliopsida</taxon>
        <taxon>Ranunculales</taxon>
        <taxon>Papaveraceae</taxon>
        <taxon>Papaveroideae</taxon>
        <taxon>Papaver</taxon>
    </lineage>
</organism>
<feature type="compositionally biased region" description="Low complexity" evidence="1">
    <location>
        <begin position="444"/>
        <end position="460"/>
    </location>
</feature>
<sequence>MVNLRRTVDEEGFTSVRRRRSRSVTRVCEDRRGYEVGMGRKTDLKSRKGESVKIERKVIGGSMGKKGTGDVLHLAVWSGIKRSFCWLSYKAGLWFSRLLKREANGCNGKLSQWNFRDNEDWIYAAREENKMGQYIRILVSHNKEYPTSLFFPVGDNGVSWWETGMMLESLLFGVSKSKGCKKMEAKPAVNVDNAWLDGNIKHKSQFDGGSSPVKSKPEQVANSSWHFNWKEVGRWIMDRLGWSLSFELQPIDDLKAVFTIKTTKEFNRIRDTGSWKVNDVEIRIYPWYASINAIPKSNPWSLKKKWIGVKGVPFNLYPESSMATDLSEIKICVNGPVSNGVWCEEVIIGSIGFWVEIRLIGEEIEPSRFDMKPISIFKDRMKPSAGTQWRRKPTPITVEEEDGGRGSLGNGKNHGCTKNIAVLADGTTEGLSSKAVSRDDENLNSENSSTKASTSSVSLNSSLRSLKKQLKCKMSNGVSSSSISSGSVNEGAYIGAKDNPQAHIGCSTNDLVVDDSDDDVSCTSGSSNVKDDEPNDAVKMAKGIAAKFKAVHGKLKDT</sequence>
<keyword evidence="3" id="KW-1185">Reference proteome</keyword>
<evidence type="ECO:0000256" key="1">
    <source>
        <dbReference type="SAM" id="MobiDB-lite"/>
    </source>
</evidence>
<dbReference type="Proteomes" id="UP001202328">
    <property type="component" value="Unassembled WGS sequence"/>
</dbReference>
<name>A0AAD4XAP2_9MAGN</name>
<dbReference type="EMBL" id="JAJJMB010012336">
    <property type="protein sequence ID" value="KAI3877997.1"/>
    <property type="molecule type" value="Genomic_DNA"/>
</dbReference>
<accession>A0AAD4XAP2</accession>
<protein>
    <recommendedName>
        <fullName evidence="4">DUF4283 domain-containing protein</fullName>
    </recommendedName>
</protein>
<gene>
    <name evidence="2" type="ORF">MKW98_008274</name>
</gene>
<reference evidence="2" key="1">
    <citation type="submission" date="2022-04" db="EMBL/GenBank/DDBJ databases">
        <title>A functionally conserved STORR gene fusion in Papaver species that diverged 16.8 million years ago.</title>
        <authorList>
            <person name="Catania T."/>
        </authorList>
    </citation>
    <scope>NUCLEOTIDE SEQUENCE</scope>
    <source>
        <strain evidence="2">S-188037</strain>
    </source>
</reference>